<dbReference type="InterPro" id="IPR001128">
    <property type="entry name" value="Cyt_P450"/>
</dbReference>
<evidence type="ECO:0000313" key="5">
    <source>
        <dbReference type="Proteomes" id="UP000198424"/>
    </source>
</evidence>
<dbReference type="GO" id="GO:0016705">
    <property type="term" value="F:oxidoreductase activity, acting on paired donors, with incorporation or reduction of molecular oxygen"/>
    <property type="evidence" value="ECO:0007669"/>
    <property type="project" value="InterPro"/>
</dbReference>
<dbReference type="eggNOG" id="COG2124">
    <property type="taxonomic scope" value="Bacteria"/>
</dbReference>
<dbReference type="RefSeq" id="WP_051885545.1">
    <property type="nucleotide sequence ID" value="NZ_JBEWQG010000003.1"/>
</dbReference>
<comment type="caution">
    <text evidence="2">The sequence shown here is derived from an EMBL/GenBank/DDBJ whole genome shotgun (WGS) entry which is preliminary data.</text>
</comment>
<evidence type="ECO:0000313" key="2">
    <source>
        <dbReference type="EMBL" id="KFF18177.1"/>
    </source>
</evidence>
<dbReference type="PRINTS" id="PR00359">
    <property type="entry name" value="BP450"/>
</dbReference>
<dbReference type="InterPro" id="IPR036396">
    <property type="entry name" value="Cyt_P450_sf"/>
</dbReference>
<dbReference type="GO" id="GO:0004497">
    <property type="term" value="F:monooxygenase activity"/>
    <property type="evidence" value="ECO:0007669"/>
    <property type="project" value="InterPro"/>
</dbReference>
<dbReference type="CDD" id="cd00302">
    <property type="entry name" value="cytochrome_P450"/>
    <property type="match status" value="1"/>
</dbReference>
<dbReference type="OrthoDB" id="9801155at2"/>
<reference evidence="3 5" key="2">
    <citation type="submission" date="2016-11" db="EMBL/GenBank/DDBJ databases">
        <title>Whole genomes of Flavobacteriaceae.</title>
        <authorList>
            <person name="Stine C."/>
            <person name="Li C."/>
            <person name="Tadesse D."/>
        </authorList>
    </citation>
    <scope>NUCLEOTIDE SEQUENCE [LARGE SCALE GENOMIC DNA]</scope>
    <source>
        <strain evidence="3 5">ATCC 29551</strain>
    </source>
</reference>
<dbReference type="Proteomes" id="UP000198424">
    <property type="component" value="Unassembled WGS sequence"/>
</dbReference>
<name>A0A086ANB3_FLAHY</name>
<organism evidence="2 4">
    <name type="scientific">Flavobacterium hydatis</name>
    <name type="common">Cytophaga aquatilis</name>
    <dbReference type="NCBI Taxonomy" id="991"/>
    <lineage>
        <taxon>Bacteria</taxon>
        <taxon>Pseudomonadati</taxon>
        <taxon>Bacteroidota</taxon>
        <taxon>Flavobacteriia</taxon>
        <taxon>Flavobacteriales</taxon>
        <taxon>Flavobacteriaceae</taxon>
        <taxon>Flavobacterium</taxon>
    </lineage>
</organism>
<dbReference type="InterPro" id="IPR002397">
    <property type="entry name" value="Cyt_P450_B"/>
</dbReference>
<accession>A0A086ANB3</accession>
<dbReference type="STRING" id="991.IW20_04550"/>
<dbReference type="AlphaFoldDB" id="A0A086ANB3"/>
<proteinExistence type="inferred from homology"/>
<dbReference type="GO" id="GO:0020037">
    <property type="term" value="F:heme binding"/>
    <property type="evidence" value="ECO:0007669"/>
    <property type="project" value="InterPro"/>
</dbReference>
<keyword evidence="5" id="KW-1185">Reference proteome</keyword>
<evidence type="ECO:0000313" key="4">
    <source>
        <dbReference type="Proteomes" id="UP000028712"/>
    </source>
</evidence>
<dbReference type="PANTHER" id="PTHR46696">
    <property type="entry name" value="P450, PUTATIVE (EUROFUNG)-RELATED"/>
    <property type="match status" value="1"/>
</dbReference>
<dbReference type="SUPFAM" id="SSF48264">
    <property type="entry name" value="Cytochrome P450"/>
    <property type="match status" value="1"/>
</dbReference>
<reference evidence="2 4" key="1">
    <citation type="submission" date="2014-07" db="EMBL/GenBank/DDBJ databases">
        <title>Genome of Flavobacterium hydatis DSM 2063.</title>
        <authorList>
            <person name="Pipes S.E."/>
            <person name="Stropko S.J."/>
            <person name="Newman J.D."/>
        </authorList>
    </citation>
    <scope>NUCLEOTIDE SEQUENCE [LARGE SCALE GENOMIC DNA]</scope>
    <source>
        <strain evidence="2 4">DSM 2063</strain>
    </source>
</reference>
<dbReference type="Proteomes" id="UP000028712">
    <property type="component" value="Unassembled WGS sequence"/>
</dbReference>
<dbReference type="EMBL" id="JPRM01000006">
    <property type="protein sequence ID" value="KFF18177.1"/>
    <property type="molecule type" value="Genomic_DNA"/>
</dbReference>
<dbReference type="PANTHER" id="PTHR46696:SF1">
    <property type="entry name" value="CYTOCHROME P450 YJIB-RELATED"/>
    <property type="match status" value="1"/>
</dbReference>
<evidence type="ECO:0000313" key="3">
    <source>
        <dbReference type="EMBL" id="OXA95036.1"/>
    </source>
</evidence>
<gene>
    <name evidence="3" type="ORF">B0A62_09010</name>
    <name evidence="2" type="ORF">IW20_04550</name>
</gene>
<dbReference type="Pfam" id="PF00067">
    <property type="entry name" value="p450"/>
    <property type="match status" value="1"/>
</dbReference>
<evidence type="ECO:0000256" key="1">
    <source>
        <dbReference type="ARBA" id="ARBA00010617"/>
    </source>
</evidence>
<dbReference type="GO" id="GO:0005506">
    <property type="term" value="F:iron ion binding"/>
    <property type="evidence" value="ECO:0007669"/>
    <property type="project" value="InterPro"/>
</dbReference>
<sequence length="388" mass="44445">MQPTLFLQSDIKDPYAIYKTMLEKHPIFWDEANQIWAIYSHEYCTEILNSPNVNIPVINPNNEQNLNKYALKIINHLSRLSNGIQHVIAKETAMLLFANMKSININQIIADLLDNGLIENKIDWVDSVCKKLPILVILKSFGFEQDDCKFISEKIEHLVKIMLPNKSNEQVRAINEISESCYSIIKKQLSNLPFYQPLLDKISKSHNISLEETITISVSNLIGLLIQSYDAGRGILSNSLLQIINNPNLISKNNIDKTLIQKLVIETLRFDPPIHNTRRVAITDIILGKTIIKKDKNLLLVLAAANRDPEKFDNALSFDIERINNNDNLTFGIGGHMCLAKYFSIQLTTEALFYLFNNYKTITTLDNNIQYEPLINARLPRNIWILIQ</sequence>
<dbReference type="Gene3D" id="1.10.630.10">
    <property type="entry name" value="Cytochrome P450"/>
    <property type="match status" value="1"/>
</dbReference>
<protein>
    <submittedName>
        <fullName evidence="3">Cytochrome P450</fullName>
    </submittedName>
</protein>
<comment type="similarity">
    <text evidence="1">Belongs to the cytochrome P450 family.</text>
</comment>
<dbReference type="EMBL" id="MUGY01000008">
    <property type="protein sequence ID" value="OXA95036.1"/>
    <property type="molecule type" value="Genomic_DNA"/>
</dbReference>